<organism evidence="3 4">
    <name type="scientific">Blomia tropicalis</name>
    <name type="common">Mite</name>
    <dbReference type="NCBI Taxonomy" id="40697"/>
    <lineage>
        <taxon>Eukaryota</taxon>
        <taxon>Metazoa</taxon>
        <taxon>Ecdysozoa</taxon>
        <taxon>Arthropoda</taxon>
        <taxon>Chelicerata</taxon>
        <taxon>Arachnida</taxon>
        <taxon>Acari</taxon>
        <taxon>Acariformes</taxon>
        <taxon>Sarcoptiformes</taxon>
        <taxon>Astigmata</taxon>
        <taxon>Glycyphagoidea</taxon>
        <taxon>Echimyopodidae</taxon>
        <taxon>Blomia</taxon>
    </lineage>
</organism>
<dbReference type="Proteomes" id="UP001142055">
    <property type="component" value="Chromosome 1"/>
</dbReference>
<dbReference type="Gene3D" id="3.30.497.10">
    <property type="entry name" value="Antithrombin, subunit I, domain 2"/>
    <property type="match status" value="1"/>
</dbReference>
<proteinExistence type="predicted"/>
<keyword evidence="1" id="KW-0646">Protease inhibitor</keyword>
<keyword evidence="2" id="KW-0722">Serine protease inhibitor</keyword>
<gene>
    <name evidence="3" type="ORF">RDWZM_000841</name>
</gene>
<dbReference type="InterPro" id="IPR036186">
    <property type="entry name" value="Serpin_sf"/>
</dbReference>
<dbReference type="GO" id="GO:0004867">
    <property type="term" value="F:serine-type endopeptidase inhibitor activity"/>
    <property type="evidence" value="ECO:0007669"/>
    <property type="project" value="UniProtKB-KW"/>
</dbReference>
<accession>A0A9Q0RQU6</accession>
<dbReference type="SUPFAM" id="SSF56574">
    <property type="entry name" value="Serpins"/>
    <property type="match status" value="1"/>
</dbReference>
<name>A0A9Q0RQU6_BLOTA</name>
<dbReference type="AlphaFoldDB" id="A0A9Q0RQU6"/>
<evidence type="ECO:0000313" key="4">
    <source>
        <dbReference type="Proteomes" id="UP001142055"/>
    </source>
</evidence>
<protein>
    <submittedName>
        <fullName evidence="3">Uncharacterized protein</fullName>
    </submittedName>
</protein>
<sequence length="913" mass="104995">MSTQDIITAIDSLLPPSPNATSLQSDWFHLIGPSSTIRLFQLITNSIDYAQKNQSQDNIAFSPFAFKLTMIAMQAIGYNRSQEDQINQFLYNRILEKSLLETDLSDQQLVIDDTTLASNVIMEEILPSKKKREEIENSYFSFVTSFYYNYMKPAFRWLYGKTRVSISAEHRILDIGPYFYNLCYRFEPVNDDCFHLLRLSVDHEPRTNRSLTANERLRLCLSFQITDYHECIHQFTIEPENYFRIQYIDYGLDDIVRHLIAKFHYKSNDTSCYFHRILLLNSAASPITLIEPILQRYSMQHVDLEKEFSSSNVEIPVTQNELLNIIQFDQPLRYDYTSIGMLDFVGSKTKVEMLRSRDLHKLIQDDQFMIISIPFVNEQFKLLILLPKSDSNPKTIVNKMTDRKLYNQMIKLQIMKANSIVTLPRFQISGLFDFGPILREHNISNFNLEPNQTISSSIKQFIRVHSFLEDSFESSTKEESSSITGRRTTQISELDYQFTVVDRPFAYMLVGSYIDLHKQPAFELPNQMDSKLEHLLATILKEQQQTSTKLSELISCNKDNASDNMNYRLKYGNDTFAYLDLLYKIAAEGIVFPGQGNFFDLCINSICKMLFQSLKKHLEKHGSTLTKEDKIEINQAQIIENVAKIQDNDVLLETHGFNENLVPGYTFKDFEHEPRMSIVSDKSNLSTETPKSITPEVDDLLDENTLNGSFSLMQETVIKKSRRRQSSLYIGTPPKNSMNIFNQPCSTPFAVLEDNSDEPCDNNSSHSLECNETVIHISPENFDSSIIKSRSSSIQSKENISKGIDIIDLSDTIIENSDTINEISETMPSSLSSISNINMINNRTRSISIKGISGRESIRNNDLSNLIGAETTNKRQTRNRRTKQLNSTALDTSELSITRQSLRPRNPNLSYRI</sequence>
<keyword evidence="4" id="KW-1185">Reference proteome</keyword>
<evidence type="ECO:0000313" key="3">
    <source>
        <dbReference type="EMBL" id="KAJ6222296.1"/>
    </source>
</evidence>
<comment type="caution">
    <text evidence="3">The sequence shown here is derived from an EMBL/GenBank/DDBJ whole genome shotgun (WGS) entry which is preliminary data.</text>
</comment>
<dbReference type="Gene3D" id="2.30.39.10">
    <property type="entry name" value="Alpha-1-antitrypsin, domain 1"/>
    <property type="match status" value="1"/>
</dbReference>
<dbReference type="InterPro" id="IPR042185">
    <property type="entry name" value="Serpin_sf_2"/>
</dbReference>
<dbReference type="InterPro" id="IPR042178">
    <property type="entry name" value="Serpin_sf_1"/>
</dbReference>
<dbReference type="EMBL" id="JAPWDV010000001">
    <property type="protein sequence ID" value="KAJ6222296.1"/>
    <property type="molecule type" value="Genomic_DNA"/>
</dbReference>
<evidence type="ECO:0000256" key="1">
    <source>
        <dbReference type="ARBA" id="ARBA00022690"/>
    </source>
</evidence>
<reference evidence="3" key="1">
    <citation type="submission" date="2022-12" db="EMBL/GenBank/DDBJ databases">
        <title>Genome assemblies of Blomia tropicalis.</title>
        <authorList>
            <person name="Cui Y."/>
        </authorList>
    </citation>
    <scope>NUCLEOTIDE SEQUENCE</scope>
    <source>
        <tissue evidence="3">Adult mites</tissue>
    </source>
</reference>
<evidence type="ECO:0000256" key="2">
    <source>
        <dbReference type="ARBA" id="ARBA00022900"/>
    </source>
</evidence>